<evidence type="ECO:0000256" key="4">
    <source>
        <dbReference type="ARBA" id="ARBA00022989"/>
    </source>
</evidence>
<evidence type="ECO:0000313" key="7">
    <source>
        <dbReference type="EMBL" id="MFC7442368.1"/>
    </source>
</evidence>
<gene>
    <name evidence="7" type="ORF">ACFQNG_14870</name>
</gene>
<feature type="transmembrane region" description="Helical" evidence="6">
    <location>
        <begin position="121"/>
        <end position="142"/>
    </location>
</feature>
<name>A0ABW2RMW8_9BACL</name>
<dbReference type="Proteomes" id="UP001596500">
    <property type="component" value="Unassembled WGS sequence"/>
</dbReference>
<evidence type="ECO:0000313" key="8">
    <source>
        <dbReference type="Proteomes" id="UP001596500"/>
    </source>
</evidence>
<evidence type="ECO:0000256" key="2">
    <source>
        <dbReference type="ARBA" id="ARBA00022475"/>
    </source>
</evidence>
<evidence type="ECO:0000256" key="1">
    <source>
        <dbReference type="ARBA" id="ARBA00004651"/>
    </source>
</evidence>
<sequence>MAVSGMGAVNSILVLIMMPVFGISQGVQPIIGFNYGAAKFDRVKEALKSGMIFASAITALGFVAAMVYPGPMMSIFTEDKAFVAFGTHAMGIIMMLLPVLGFQIVGSGYFQAVGKPKQAMFLTLSKQVLFLIPALLVLPLFFKMMGLLVAVPLSDLLATVMTAIWLVPELKNLNKKQREALAQVEMK</sequence>
<dbReference type="RefSeq" id="WP_379866303.1">
    <property type="nucleotide sequence ID" value="NZ_JBHTBW010000047.1"/>
</dbReference>
<evidence type="ECO:0000256" key="3">
    <source>
        <dbReference type="ARBA" id="ARBA00022692"/>
    </source>
</evidence>
<keyword evidence="8" id="KW-1185">Reference proteome</keyword>
<comment type="subcellular location">
    <subcellularLocation>
        <location evidence="1">Cell membrane</location>
        <topology evidence="1">Multi-pass membrane protein</topology>
    </subcellularLocation>
</comment>
<reference evidence="8" key="1">
    <citation type="journal article" date="2019" name="Int. J. Syst. Evol. Microbiol.">
        <title>The Global Catalogue of Microorganisms (GCM) 10K type strain sequencing project: providing services to taxonomists for standard genome sequencing and annotation.</title>
        <authorList>
            <consortium name="The Broad Institute Genomics Platform"/>
            <consortium name="The Broad Institute Genome Sequencing Center for Infectious Disease"/>
            <person name="Wu L."/>
            <person name="Ma J."/>
        </authorList>
    </citation>
    <scope>NUCLEOTIDE SEQUENCE [LARGE SCALE GENOMIC DNA]</scope>
    <source>
        <strain evidence="8">CGMCC 1.12942</strain>
    </source>
</reference>
<dbReference type="PANTHER" id="PTHR43823:SF3">
    <property type="entry name" value="MULTIDRUG EXPORT PROTEIN MEPA"/>
    <property type="match status" value="1"/>
</dbReference>
<keyword evidence="2" id="KW-1003">Cell membrane</keyword>
<dbReference type="InterPro" id="IPR002528">
    <property type="entry name" value="MATE_fam"/>
</dbReference>
<evidence type="ECO:0000256" key="5">
    <source>
        <dbReference type="ARBA" id="ARBA00023136"/>
    </source>
</evidence>
<evidence type="ECO:0000256" key="6">
    <source>
        <dbReference type="SAM" id="Phobius"/>
    </source>
</evidence>
<comment type="caution">
    <text evidence="7">The sequence shown here is derived from an EMBL/GenBank/DDBJ whole genome shotgun (WGS) entry which is preliminary data.</text>
</comment>
<protein>
    <submittedName>
        <fullName evidence="7">MATE family efflux transporter</fullName>
    </submittedName>
</protein>
<feature type="transmembrane region" description="Helical" evidence="6">
    <location>
        <begin position="49"/>
        <end position="68"/>
    </location>
</feature>
<keyword evidence="5 6" id="KW-0472">Membrane</keyword>
<dbReference type="InterPro" id="IPR051327">
    <property type="entry name" value="MATE_MepA_subfamily"/>
</dbReference>
<proteinExistence type="predicted"/>
<feature type="transmembrane region" description="Helical" evidence="6">
    <location>
        <begin position="88"/>
        <end position="109"/>
    </location>
</feature>
<organism evidence="7 8">
    <name type="scientific">Laceyella putida</name>
    <dbReference type="NCBI Taxonomy" id="110101"/>
    <lineage>
        <taxon>Bacteria</taxon>
        <taxon>Bacillati</taxon>
        <taxon>Bacillota</taxon>
        <taxon>Bacilli</taxon>
        <taxon>Bacillales</taxon>
        <taxon>Thermoactinomycetaceae</taxon>
        <taxon>Laceyella</taxon>
    </lineage>
</organism>
<feature type="transmembrane region" description="Helical" evidence="6">
    <location>
        <begin position="148"/>
        <end position="168"/>
    </location>
</feature>
<dbReference type="Pfam" id="PF01554">
    <property type="entry name" value="MatE"/>
    <property type="match status" value="1"/>
</dbReference>
<accession>A0ABW2RMW8</accession>
<keyword evidence="4 6" id="KW-1133">Transmembrane helix</keyword>
<dbReference type="PANTHER" id="PTHR43823">
    <property type="entry name" value="SPORULATION PROTEIN YKVU"/>
    <property type="match status" value="1"/>
</dbReference>
<keyword evidence="3 6" id="KW-0812">Transmembrane</keyword>
<dbReference type="EMBL" id="JBHTBW010000047">
    <property type="protein sequence ID" value="MFC7442368.1"/>
    <property type="molecule type" value="Genomic_DNA"/>
</dbReference>
<feature type="transmembrane region" description="Helical" evidence="6">
    <location>
        <begin position="12"/>
        <end position="37"/>
    </location>
</feature>